<name>A0A158HZG0_9BURK</name>
<reference evidence="1" key="1">
    <citation type="submission" date="2016-01" db="EMBL/GenBank/DDBJ databases">
        <authorList>
            <person name="Peeters Charlotte."/>
        </authorList>
    </citation>
    <scope>NUCLEOTIDE SEQUENCE</scope>
    <source>
        <strain evidence="1">LMG 22936</strain>
    </source>
</reference>
<dbReference type="Proteomes" id="UP000054717">
    <property type="component" value="Unassembled WGS sequence"/>
</dbReference>
<protein>
    <submittedName>
        <fullName evidence="1">Uncharacterized protein</fullName>
    </submittedName>
</protein>
<evidence type="ECO:0000313" key="1">
    <source>
        <dbReference type="EMBL" id="SAL49765.1"/>
    </source>
</evidence>
<dbReference type="EMBL" id="FCNZ02000009">
    <property type="protein sequence ID" value="SAL49765.1"/>
    <property type="molecule type" value="Genomic_DNA"/>
</dbReference>
<proteinExistence type="predicted"/>
<comment type="caution">
    <text evidence="1">The sequence shown here is derived from an EMBL/GenBank/DDBJ whole genome shotgun (WGS) entry which is preliminary data.</text>
</comment>
<organism evidence="1 2">
    <name type="scientific">Caballeronia telluris</name>
    <dbReference type="NCBI Taxonomy" id="326475"/>
    <lineage>
        <taxon>Bacteria</taxon>
        <taxon>Pseudomonadati</taxon>
        <taxon>Pseudomonadota</taxon>
        <taxon>Betaproteobacteria</taxon>
        <taxon>Burkholderiales</taxon>
        <taxon>Burkholderiaceae</taxon>
        <taxon>Caballeronia</taxon>
    </lineage>
</organism>
<evidence type="ECO:0000313" key="2">
    <source>
        <dbReference type="Proteomes" id="UP000054717"/>
    </source>
</evidence>
<sequence length="30" mass="3386">MPMLNPSHPFTPVVPARVHVNIRGRRAVHV</sequence>
<accession>A0A158HZG0</accession>
<gene>
    <name evidence="1" type="ORF">AWB66_02815</name>
</gene>
<keyword evidence="2" id="KW-1185">Reference proteome</keyword>
<dbReference type="AlphaFoldDB" id="A0A158HZG0"/>